<dbReference type="Gene3D" id="3.40.120.10">
    <property type="entry name" value="Alpha-D-Glucose-1,6-Bisphosphate, subunit A, domain 3"/>
    <property type="match status" value="3"/>
</dbReference>
<dbReference type="PRINTS" id="PR00509">
    <property type="entry name" value="PGMPMM"/>
</dbReference>
<comment type="cofactor">
    <cofactor evidence="8">
        <name>Mg(2+)</name>
        <dbReference type="ChEBI" id="CHEBI:18420"/>
    </cofactor>
    <text evidence="8">Binds 1 Mg(2+) ion per subunit.</text>
</comment>
<dbReference type="InterPro" id="IPR005844">
    <property type="entry name" value="A-D-PHexomutase_a/b/a-I"/>
</dbReference>
<evidence type="ECO:0000256" key="6">
    <source>
        <dbReference type="ARBA" id="ARBA00066330"/>
    </source>
</evidence>
<dbReference type="InterPro" id="IPR016066">
    <property type="entry name" value="A-D-PHexomutase_CS"/>
</dbReference>
<keyword evidence="4 8" id="KW-0460">Magnesium</keyword>
<keyword evidence="5 8" id="KW-0413">Isomerase</keyword>
<evidence type="ECO:0000256" key="9">
    <source>
        <dbReference type="RuleBase" id="RU004326"/>
    </source>
</evidence>
<dbReference type="Pfam" id="PF02878">
    <property type="entry name" value="PGM_PMM_I"/>
    <property type="match status" value="1"/>
</dbReference>
<dbReference type="InterPro" id="IPR005843">
    <property type="entry name" value="A-D-PHexomutase_C"/>
</dbReference>
<feature type="binding site" evidence="8">
    <location>
        <position position="239"/>
    </location>
    <ligand>
        <name>Mg(2+)</name>
        <dbReference type="ChEBI" id="CHEBI:18420"/>
    </ligand>
</feature>
<dbReference type="GO" id="GO:0000287">
    <property type="term" value="F:magnesium ion binding"/>
    <property type="evidence" value="ECO:0007669"/>
    <property type="project" value="UniProtKB-UniRule"/>
</dbReference>
<sequence length="460" mass="47852">MSRRLFGTDGVRGVANETITPELALSLGMAAGRWMREQGLTRRAVIGRDTRRSGPMLGAALASGLCSAGIEVATLGVVPTPTVSFAARTGEFGLGVVISASHNPAPDNGIKFLGHDGRKLSDEAELLIEALLGAVPADRFSGADVGYLHPDTELIEAYMAFLLGIVPEGLAGLKVAVDAAHGAAHELAPRVLRALGAIVSPIGVTPDGMNINAEGGATKPHVIQQSTVASGSDVGVAFDGDADRAVFSDETGRLINGDRTMGVWATHRQRDGGLHPPTVVGTVMSNGGFEEYLRSNGIGLERTPVGDKYVSQKLDETGAQIGGEQSGHIVFPHHGPTGDGLVTMLEFLGVLRQAGCPASTFIDAYGAWPQLLVNVHVSALAGWDQGRAVCAALEEGRAALGTGGRLVVRASGTQPMVRVMVEARDGALRDEVAQRIVAAMTDEIGAKVYSRVDLTHSLGE</sequence>
<dbReference type="InterPro" id="IPR050060">
    <property type="entry name" value="Phosphoglucosamine_mutase"/>
</dbReference>
<dbReference type="GO" id="GO:0004615">
    <property type="term" value="F:phosphomannomutase activity"/>
    <property type="evidence" value="ECO:0007669"/>
    <property type="project" value="TreeGrafter"/>
</dbReference>
<evidence type="ECO:0000259" key="12">
    <source>
        <dbReference type="Pfam" id="PF02878"/>
    </source>
</evidence>
<dbReference type="InterPro" id="IPR036900">
    <property type="entry name" value="A-D-PHexomutase_C_sf"/>
</dbReference>
<evidence type="ECO:0000256" key="3">
    <source>
        <dbReference type="ARBA" id="ARBA00022723"/>
    </source>
</evidence>
<dbReference type="Pfam" id="PF02879">
    <property type="entry name" value="PGM_PMM_II"/>
    <property type="match status" value="1"/>
</dbReference>
<feature type="modified residue" description="Phosphoserine" evidence="8">
    <location>
        <position position="101"/>
    </location>
</feature>
<feature type="binding site" evidence="8">
    <location>
        <position position="243"/>
    </location>
    <ligand>
        <name>Mg(2+)</name>
        <dbReference type="ChEBI" id="CHEBI:18420"/>
    </ligand>
</feature>
<dbReference type="GO" id="GO:0005829">
    <property type="term" value="C:cytosol"/>
    <property type="evidence" value="ECO:0007669"/>
    <property type="project" value="TreeGrafter"/>
</dbReference>
<dbReference type="InterPro" id="IPR005845">
    <property type="entry name" value="A-D-PHexomutase_a/b/a-II"/>
</dbReference>
<feature type="domain" description="Alpha-D-phosphohexomutase alpha/beta/alpha" evidence="12">
    <location>
        <begin position="3"/>
        <end position="132"/>
    </location>
</feature>
<dbReference type="GO" id="GO:0008966">
    <property type="term" value="F:phosphoglucosamine mutase activity"/>
    <property type="evidence" value="ECO:0007669"/>
    <property type="project" value="UniProtKB-UniRule"/>
</dbReference>
<dbReference type="CDD" id="cd05802">
    <property type="entry name" value="GlmM"/>
    <property type="match status" value="1"/>
</dbReference>
<comment type="similarity">
    <text evidence="1 8 9">Belongs to the phosphohexose mutase family.</text>
</comment>
<evidence type="ECO:0000256" key="4">
    <source>
        <dbReference type="ARBA" id="ARBA00022842"/>
    </source>
</evidence>
<dbReference type="SUPFAM" id="SSF53738">
    <property type="entry name" value="Phosphoglucomutase, first 3 domains"/>
    <property type="match status" value="3"/>
</dbReference>
<comment type="PTM">
    <text evidence="8">Activated by phosphorylation.</text>
</comment>
<evidence type="ECO:0000256" key="1">
    <source>
        <dbReference type="ARBA" id="ARBA00010231"/>
    </source>
</evidence>
<reference evidence="15" key="1">
    <citation type="submission" date="2020-07" db="EMBL/GenBank/DDBJ databases">
        <title>Huge and variable diversity of episymbiotic CPR bacteria and DPANN archaea in groundwater ecosystems.</title>
        <authorList>
            <person name="He C.Y."/>
            <person name="Keren R."/>
            <person name="Whittaker M."/>
            <person name="Farag I.F."/>
            <person name="Doudna J."/>
            <person name="Cate J.H.D."/>
            <person name="Banfield J.F."/>
        </authorList>
    </citation>
    <scope>NUCLEOTIDE SEQUENCE</scope>
    <source>
        <strain evidence="15">NC_groundwater_17_Pr7_B-0.1um_64_12</strain>
    </source>
</reference>
<dbReference type="InterPro" id="IPR016055">
    <property type="entry name" value="A-D-PHexomutase_a/b/a-I/II/III"/>
</dbReference>
<feature type="active site" description="Phosphoserine intermediate" evidence="8">
    <location>
        <position position="101"/>
    </location>
</feature>
<feature type="domain" description="Alpha-D-phosphohexomutase alpha/beta/alpha" evidence="14">
    <location>
        <begin position="256"/>
        <end position="362"/>
    </location>
</feature>
<name>A0A931LQL0_FIMGI</name>
<feature type="binding site" evidence="8">
    <location>
        <position position="241"/>
    </location>
    <ligand>
        <name>Mg(2+)</name>
        <dbReference type="ChEBI" id="CHEBI:18420"/>
    </ligand>
</feature>
<dbReference type="FunFam" id="3.40.120.10:FF:000002">
    <property type="entry name" value="Phosphoglucosamine mutase"/>
    <property type="match status" value="1"/>
</dbReference>
<dbReference type="GO" id="GO:0006048">
    <property type="term" value="P:UDP-N-acetylglucosamine biosynthetic process"/>
    <property type="evidence" value="ECO:0007669"/>
    <property type="project" value="TreeGrafter"/>
</dbReference>
<evidence type="ECO:0000313" key="15">
    <source>
        <dbReference type="EMBL" id="MBI1755660.1"/>
    </source>
</evidence>
<evidence type="ECO:0000256" key="2">
    <source>
        <dbReference type="ARBA" id="ARBA00022553"/>
    </source>
</evidence>
<dbReference type="Proteomes" id="UP000727962">
    <property type="component" value="Unassembled WGS sequence"/>
</dbReference>
<dbReference type="FunFam" id="3.40.120.10:FF:000001">
    <property type="entry name" value="Phosphoglucosamine mutase"/>
    <property type="match status" value="1"/>
</dbReference>
<dbReference type="EMBL" id="JACOSL010000006">
    <property type="protein sequence ID" value="MBI1755660.1"/>
    <property type="molecule type" value="Genomic_DNA"/>
</dbReference>
<feature type="domain" description="Alpha-D-phosphohexomutase C-terminal" evidence="11">
    <location>
        <begin position="372"/>
        <end position="438"/>
    </location>
</feature>
<evidence type="ECO:0000256" key="10">
    <source>
        <dbReference type="RuleBase" id="RU004327"/>
    </source>
</evidence>
<dbReference type="AlphaFoldDB" id="A0A931LQL0"/>
<dbReference type="Pfam" id="PF02880">
    <property type="entry name" value="PGM_PMM_III"/>
    <property type="match status" value="1"/>
</dbReference>
<accession>A0A931LQL0</accession>
<gene>
    <name evidence="8 15" type="primary">glmM</name>
    <name evidence="15" type="ORF">HYR64_00955</name>
</gene>
<evidence type="ECO:0000256" key="5">
    <source>
        <dbReference type="ARBA" id="ARBA00023235"/>
    </source>
</evidence>
<evidence type="ECO:0000256" key="7">
    <source>
        <dbReference type="ARBA" id="ARBA00068193"/>
    </source>
</evidence>
<comment type="function">
    <text evidence="8 10">Catalyzes the conversion of glucosamine-6-phosphate to glucosamine-1-phosphate.</text>
</comment>
<organism evidence="15 16">
    <name type="scientific">Fimbriimonas ginsengisoli</name>
    <dbReference type="NCBI Taxonomy" id="1005039"/>
    <lineage>
        <taxon>Bacteria</taxon>
        <taxon>Bacillati</taxon>
        <taxon>Armatimonadota</taxon>
        <taxon>Fimbriimonadia</taxon>
        <taxon>Fimbriimonadales</taxon>
        <taxon>Fimbriimonadaceae</taxon>
        <taxon>Fimbriimonas</taxon>
    </lineage>
</organism>
<evidence type="ECO:0000313" key="16">
    <source>
        <dbReference type="Proteomes" id="UP000727962"/>
    </source>
</evidence>
<keyword evidence="3 8" id="KW-0479">Metal-binding</keyword>
<comment type="caution">
    <text evidence="15">The sequence shown here is derived from an EMBL/GenBank/DDBJ whole genome shotgun (WGS) entry which is preliminary data.</text>
</comment>
<dbReference type="InterPro" id="IPR005841">
    <property type="entry name" value="Alpha-D-phosphohexomutase_SF"/>
</dbReference>
<evidence type="ECO:0000256" key="8">
    <source>
        <dbReference type="HAMAP-Rule" id="MF_01554"/>
    </source>
</evidence>
<dbReference type="InterPro" id="IPR006352">
    <property type="entry name" value="GlmM_bact"/>
</dbReference>
<dbReference type="PROSITE" id="PS00710">
    <property type="entry name" value="PGM_PMM"/>
    <property type="match status" value="1"/>
</dbReference>
<dbReference type="NCBIfam" id="TIGR01455">
    <property type="entry name" value="glmM"/>
    <property type="match status" value="1"/>
</dbReference>
<keyword evidence="2 8" id="KW-0597">Phosphoprotein</keyword>
<dbReference type="PANTHER" id="PTHR42946:SF1">
    <property type="entry name" value="PHOSPHOGLUCOMUTASE (ALPHA-D-GLUCOSE-1,6-BISPHOSPHATE-DEPENDENT)"/>
    <property type="match status" value="1"/>
</dbReference>
<dbReference type="PANTHER" id="PTHR42946">
    <property type="entry name" value="PHOSPHOHEXOSE MUTASE"/>
    <property type="match status" value="1"/>
</dbReference>
<dbReference type="HAMAP" id="MF_01554_B">
    <property type="entry name" value="GlmM_B"/>
    <property type="match status" value="1"/>
</dbReference>
<proteinExistence type="inferred from homology"/>
<feature type="binding site" description="via phosphate group" evidence="8">
    <location>
        <position position="101"/>
    </location>
    <ligand>
        <name>Mg(2+)</name>
        <dbReference type="ChEBI" id="CHEBI:18420"/>
    </ligand>
</feature>
<dbReference type="Pfam" id="PF00408">
    <property type="entry name" value="PGM_PMM_IV"/>
    <property type="match status" value="1"/>
</dbReference>
<dbReference type="GO" id="GO:0009252">
    <property type="term" value="P:peptidoglycan biosynthetic process"/>
    <property type="evidence" value="ECO:0007669"/>
    <property type="project" value="TreeGrafter"/>
</dbReference>
<dbReference type="InterPro" id="IPR005846">
    <property type="entry name" value="A-D-PHexomutase_a/b/a-III"/>
</dbReference>
<comment type="catalytic activity">
    <reaction evidence="8 10">
        <text>alpha-D-glucosamine 1-phosphate = D-glucosamine 6-phosphate</text>
        <dbReference type="Rhea" id="RHEA:23424"/>
        <dbReference type="ChEBI" id="CHEBI:58516"/>
        <dbReference type="ChEBI" id="CHEBI:58725"/>
        <dbReference type="EC" id="5.4.2.10"/>
    </reaction>
</comment>
<dbReference type="Gene3D" id="3.30.310.50">
    <property type="entry name" value="Alpha-D-phosphohexomutase, C-terminal domain"/>
    <property type="match status" value="1"/>
</dbReference>
<dbReference type="SUPFAM" id="SSF55957">
    <property type="entry name" value="Phosphoglucomutase, C-terminal domain"/>
    <property type="match status" value="1"/>
</dbReference>
<evidence type="ECO:0000259" key="11">
    <source>
        <dbReference type="Pfam" id="PF00408"/>
    </source>
</evidence>
<evidence type="ECO:0000259" key="13">
    <source>
        <dbReference type="Pfam" id="PF02879"/>
    </source>
</evidence>
<dbReference type="GO" id="GO:0005975">
    <property type="term" value="P:carbohydrate metabolic process"/>
    <property type="evidence" value="ECO:0007669"/>
    <property type="project" value="InterPro"/>
</dbReference>
<feature type="domain" description="Alpha-D-phosphohexomutase alpha/beta/alpha" evidence="13">
    <location>
        <begin position="157"/>
        <end position="252"/>
    </location>
</feature>
<dbReference type="EC" id="5.4.2.10" evidence="6 8"/>
<evidence type="ECO:0000259" key="14">
    <source>
        <dbReference type="Pfam" id="PF02880"/>
    </source>
</evidence>
<protein>
    <recommendedName>
        <fullName evidence="7 8">Phosphoglucosamine mutase</fullName>
        <ecNumber evidence="6 8">5.4.2.10</ecNumber>
    </recommendedName>
</protein>